<dbReference type="AlphaFoldDB" id="A9NSP8"/>
<evidence type="ECO:0000313" key="1">
    <source>
        <dbReference type="EMBL" id="ABK23659.1"/>
    </source>
</evidence>
<organism evidence="1">
    <name type="scientific">Picea sitchensis</name>
    <name type="common">Sitka spruce</name>
    <name type="synonym">Pinus sitchensis</name>
    <dbReference type="NCBI Taxonomy" id="3332"/>
    <lineage>
        <taxon>Eukaryota</taxon>
        <taxon>Viridiplantae</taxon>
        <taxon>Streptophyta</taxon>
        <taxon>Embryophyta</taxon>
        <taxon>Tracheophyta</taxon>
        <taxon>Spermatophyta</taxon>
        <taxon>Pinopsida</taxon>
        <taxon>Pinidae</taxon>
        <taxon>Conifers I</taxon>
        <taxon>Pinales</taxon>
        <taxon>Pinaceae</taxon>
        <taxon>Picea</taxon>
    </lineage>
</organism>
<accession>A9NSP8</accession>
<reference evidence="1" key="1">
    <citation type="journal article" date="2008" name="BMC Genomics">
        <title>A conifer genomics resource of 200,000 spruce (Picea spp.) ESTs and 6,464 high-quality, sequence-finished full-length cDNAs for Sitka spruce (Picea sitchensis).</title>
        <authorList>
            <person name="Ralph S.G."/>
            <person name="Chun H.J."/>
            <person name="Kolosova N."/>
            <person name="Cooper D."/>
            <person name="Oddy C."/>
            <person name="Ritland C.E."/>
            <person name="Kirkpatrick R."/>
            <person name="Moore R."/>
            <person name="Barber S."/>
            <person name="Holt R.A."/>
            <person name="Jones S.J."/>
            <person name="Marra M.A."/>
            <person name="Douglas C.J."/>
            <person name="Ritland K."/>
            <person name="Bohlmann J."/>
        </authorList>
    </citation>
    <scope>NUCLEOTIDE SEQUENCE</scope>
    <source>
        <tissue evidence="1">Green portion of the leader tissue</tissue>
    </source>
</reference>
<name>A9NSP8_PICSI</name>
<proteinExistence type="evidence at transcript level"/>
<dbReference type="EMBL" id="EF084339">
    <property type="protein sequence ID" value="ABK23659.1"/>
    <property type="molecule type" value="mRNA"/>
</dbReference>
<sequence>MYNTASKHAIMGLTKNGAAELGKYAVSLSGVATALTFSYMKQGNASSASEVNKADAGLYFEAGKWTQTFKLESEHQIL</sequence>
<protein>
    <submittedName>
        <fullName evidence="1">Uncharacterized protein</fullName>
    </submittedName>
</protein>